<reference evidence="2 4" key="2">
    <citation type="submission" date="2023-07" db="EMBL/GenBank/DDBJ databases">
        <authorList>
            <person name="Peeters C."/>
        </authorList>
    </citation>
    <scope>NUCLEOTIDE SEQUENCE [LARGE SCALE GENOMIC DNA]</scope>
    <source>
        <strain evidence="2 4">R-38712</strain>
    </source>
</reference>
<sequence length="264" mass="29255">MGVALAGIAFRSKDASQSVEALVSNLFASPCYEIAAPRGREFDIRRPTDVMVEFFDDVCFVYSDALIWDVLDNPDADVGHIAAKLGNPEVLLGFCHYDSGGSYGYVFVENGVRTRSRLQTTDLPNHPPIQEHGVPKAFETRWLSAPSYLEEDESAPPEDLVRVYYLEAENLHVADFALTSHLLYEALIENFGVCPWGSDARSKPRFFKLGTKATESTPSNEVVDKANGERDSEQSKAFGTPGQMSHGTSKRFSLASVLNLLRRR</sequence>
<evidence type="ECO:0000313" key="2">
    <source>
        <dbReference type="EMBL" id="CAJ0730471.1"/>
    </source>
</evidence>
<evidence type="ECO:0000256" key="1">
    <source>
        <dbReference type="SAM" id="MobiDB-lite"/>
    </source>
</evidence>
<dbReference type="AlphaFoldDB" id="A0A2P4REM8"/>
<feature type="region of interest" description="Disordered" evidence="1">
    <location>
        <begin position="212"/>
        <end position="249"/>
    </location>
</feature>
<reference evidence="3" key="1">
    <citation type="submission" date="2018-06" db="EMBL/GenBank/DDBJ databases">
        <authorList>
            <person name="O'Rourke A."/>
        </authorList>
    </citation>
    <scope>NUCLEOTIDE SEQUENCE</scope>
    <source>
        <strain evidence="3">132550021-3</strain>
    </source>
</reference>
<name>A0A2P4REM8_RALPI</name>
<gene>
    <name evidence="3" type="ORF">DEE74_20940</name>
    <name evidence="2" type="ORF">R38712_04392</name>
</gene>
<organism evidence="3 5">
    <name type="scientific">Ralstonia pickettii</name>
    <name type="common">Burkholderia pickettii</name>
    <dbReference type="NCBI Taxonomy" id="329"/>
    <lineage>
        <taxon>Bacteria</taxon>
        <taxon>Pseudomonadati</taxon>
        <taxon>Pseudomonadota</taxon>
        <taxon>Betaproteobacteria</taxon>
        <taxon>Burkholderiales</taxon>
        <taxon>Burkholderiaceae</taxon>
        <taxon>Ralstonia</taxon>
    </lineage>
</organism>
<keyword evidence="4" id="KW-1185">Reference proteome</keyword>
<dbReference type="EMBL" id="CATWFT010000019">
    <property type="protein sequence ID" value="CAJ0730471.1"/>
    <property type="molecule type" value="Genomic_DNA"/>
</dbReference>
<evidence type="ECO:0000313" key="4">
    <source>
        <dbReference type="Proteomes" id="UP001189303"/>
    </source>
</evidence>
<evidence type="ECO:0000313" key="3">
    <source>
        <dbReference type="EMBL" id="MBX3892337.1"/>
    </source>
</evidence>
<evidence type="ECO:0000313" key="5">
    <source>
        <dbReference type="Proteomes" id="UP001199322"/>
    </source>
</evidence>
<accession>A0A2P4REM8</accession>
<dbReference type="RefSeq" id="WP_012762968.1">
    <property type="nucleotide sequence ID" value="NZ_CATWFT010000019.1"/>
</dbReference>
<dbReference type="Proteomes" id="UP001189303">
    <property type="component" value="Unassembled WGS sequence"/>
</dbReference>
<protein>
    <submittedName>
        <fullName evidence="3">Uncharacterized protein</fullName>
    </submittedName>
</protein>
<comment type="caution">
    <text evidence="3">The sequence shown here is derived from an EMBL/GenBank/DDBJ whole genome shotgun (WGS) entry which is preliminary data.</text>
</comment>
<feature type="compositionally biased region" description="Basic and acidic residues" evidence="1">
    <location>
        <begin position="222"/>
        <end position="234"/>
    </location>
</feature>
<proteinExistence type="predicted"/>
<dbReference type="Proteomes" id="UP001199322">
    <property type="component" value="Unassembled WGS sequence"/>
</dbReference>
<dbReference type="EMBL" id="QGBI01000024">
    <property type="protein sequence ID" value="MBX3892337.1"/>
    <property type="molecule type" value="Genomic_DNA"/>
</dbReference>